<dbReference type="Proteomes" id="UP000263377">
    <property type="component" value="Unassembled WGS sequence"/>
</dbReference>
<proteinExistence type="predicted"/>
<sequence>MDGREVHGPDEDETEQQLGQVADEQHDGGPGGGGPDDGGADGGGCGTHGGSGGASGGASTGGERSRVGPGRVRPGRGAGWHGRAPFCRLSDDCICRWTAYVVRLVPWKGAGAYGPGRVISPAGSGTGSPAG</sequence>
<evidence type="ECO:0000256" key="1">
    <source>
        <dbReference type="SAM" id="MobiDB-lite"/>
    </source>
</evidence>
<comment type="caution">
    <text evidence="2">The sequence shown here is derived from an EMBL/GenBank/DDBJ whole genome shotgun (WGS) entry which is preliminary data.</text>
</comment>
<gene>
    <name evidence="2" type="ORF">DR950_20195</name>
</gene>
<accession>A0A372ZV74</accession>
<dbReference type="EMBL" id="QVIG01000001">
    <property type="protein sequence ID" value="RGD59793.1"/>
    <property type="molecule type" value="Genomic_DNA"/>
</dbReference>
<feature type="region of interest" description="Disordered" evidence="1">
    <location>
        <begin position="1"/>
        <end position="83"/>
    </location>
</feature>
<keyword evidence="3" id="KW-1185">Reference proteome</keyword>
<feature type="region of interest" description="Disordered" evidence="1">
    <location>
        <begin position="112"/>
        <end position="131"/>
    </location>
</feature>
<organism evidence="2 3">
    <name type="scientific">Kitasatospora xanthocidica</name>
    <dbReference type="NCBI Taxonomy" id="83382"/>
    <lineage>
        <taxon>Bacteria</taxon>
        <taxon>Bacillati</taxon>
        <taxon>Actinomycetota</taxon>
        <taxon>Actinomycetes</taxon>
        <taxon>Kitasatosporales</taxon>
        <taxon>Streptomycetaceae</taxon>
        <taxon>Kitasatospora</taxon>
    </lineage>
</organism>
<evidence type="ECO:0000313" key="2">
    <source>
        <dbReference type="EMBL" id="RGD59793.1"/>
    </source>
</evidence>
<name>A0A372ZV74_9ACTN</name>
<feature type="compositionally biased region" description="Gly residues" evidence="1">
    <location>
        <begin position="28"/>
        <end position="60"/>
    </location>
</feature>
<evidence type="ECO:0000313" key="3">
    <source>
        <dbReference type="Proteomes" id="UP000263377"/>
    </source>
</evidence>
<dbReference type="AlphaFoldDB" id="A0A372ZV74"/>
<reference evidence="2 3" key="1">
    <citation type="submission" date="2018-08" db="EMBL/GenBank/DDBJ databases">
        <title>Diversity &amp; Physiological Properties of Lignin-Decomposing Actinobacteria from Soil.</title>
        <authorList>
            <person name="Roh S.G."/>
            <person name="Kim S.B."/>
        </authorList>
    </citation>
    <scope>NUCLEOTIDE SEQUENCE [LARGE SCALE GENOMIC DNA]</scope>
    <source>
        <strain evidence="2 3">MMS17-GH009</strain>
    </source>
</reference>
<protein>
    <submittedName>
        <fullName evidence="2">Uncharacterized protein</fullName>
    </submittedName>
</protein>